<gene>
    <name evidence="9" type="ORF">SAMN04488063_2934</name>
</gene>
<feature type="domain" description="ABC transmembrane type-1" evidence="8">
    <location>
        <begin position="92"/>
        <end position="272"/>
    </location>
</feature>
<feature type="transmembrane region" description="Helical" evidence="7">
    <location>
        <begin position="139"/>
        <end position="168"/>
    </location>
</feature>
<feature type="transmembrane region" description="Helical" evidence="7">
    <location>
        <begin position="96"/>
        <end position="119"/>
    </location>
</feature>
<dbReference type="PANTHER" id="PTHR30151:SF0">
    <property type="entry name" value="ABC TRANSPORTER PERMEASE PROTEIN MJ0413-RELATED"/>
    <property type="match status" value="1"/>
</dbReference>
<dbReference type="STRING" id="553467.SAMN04488063_2934"/>
<keyword evidence="3" id="KW-1003">Cell membrane</keyword>
<evidence type="ECO:0000256" key="4">
    <source>
        <dbReference type="ARBA" id="ARBA00022692"/>
    </source>
</evidence>
<evidence type="ECO:0000256" key="5">
    <source>
        <dbReference type="ARBA" id="ARBA00022989"/>
    </source>
</evidence>
<evidence type="ECO:0000256" key="6">
    <source>
        <dbReference type="ARBA" id="ARBA00023136"/>
    </source>
</evidence>
<accession>A0A1I2US15</accession>
<protein>
    <submittedName>
        <fullName evidence="9">NitT/TauT family transport system permease protein</fullName>
    </submittedName>
</protein>
<name>A0A1I2US15_9EURY</name>
<evidence type="ECO:0000313" key="9">
    <source>
        <dbReference type="EMBL" id="SFG78537.1"/>
    </source>
</evidence>
<dbReference type="EMBL" id="FOOQ01000004">
    <property type="protein sequence ID" value="SFG78537.1"/>
    <property type="molecule type" value="Genomic_DNA"/>
</dbReference>
<dbReference type="PROSITE" id="PS50928">
    <property type="entry name" value="ABC_TM1"/>
    <property type="match status" value="1"/>
</dbReference>
<dbReference type="AlphaFoldDB" id="A0A1I2US15"/>
<sequence length="284" mass="30037">MSIETNTDSEAASRSEFGFDDVDVRSLVLGTVGTAAFLLAWQAAAMAVGRTYLLPSPVEVATAFVVELVAPTTVAVPFTAVEIPATRLLANLLQSLMHYVPGLVVGSLLGIALGVAMGWNESLDAALTPVTRFLRPIPPLAWIVFAIVWIGIGHGGAAFIVGIGAFWINFYNAYAGVEGVSADLREVAASLGVDDDVTMIRKVVVPAASPSIMTGLRTSIGQCWMIVVAAELFGAPGVGFQIINAAQNLSTDVSVAYMVVISLVFLVSDGLFRRVERRVLVWRA</sequence>
<evidence type="ECO:0000313" key="10">
    <source>
        <dbReference type="Proteomes" id="UP000198876"/>
    </source>
</evidence>
<dbReference type="OrthoDB" id="50379at2157"/>
<feature type="transmembrane region" description="Helical" evidence="7">
    <location>
        <begin position="255"/>
        <end position="272"/>
    </location>
</feature>
<comment type="subcellular location">
    <subcellularLocation>
        <location evidence="1 7">Cell membrane</location>
        <topology evidence="1 7">Multi-pass membrane protein</topology>
    </subcellularLocation>
</comment>
<dbReference type="GO" id="GO:0005886">
    <property type="term" value="C:plasma membrane"/>
    <property type="evidence" value="ECO:0007669"/>
    <property type="project" value="UniProtKB-SubCell"/>
</dbReference>
<organism evidence="9 10">
    <name type="scientific">Halopelagius inordinatus</name>
    <dbReference type="NCBI Taxonomy" id="553467"/>
    <lineage>
        <taxon>Archaea</taxon>
        <taxon>Methanobacteriati</taxon>
        <taxon>Methanobacteriota</taxon>
        <taxon>Stenosarchaea group</taxon>
        <taxon>Halobacteria</taxon>
        <taxon>Halobacteriales</taxon>
        <taxon>Haloferacaceae</taxon>
    </lineage>
</organism>
<dbReference type="SUPFAM" id="SSF161098">
    <property type="entry name" value="MetI-like"/>
    <property type="match status" value="1"/>
</dbReference>
<comment type="similarity">
    <text evidence="7">Belongs to the binding-protein-dependent transport system permease family.</text>
</comment>
<keyword evidence="2 7" id="KW-0813">Transport</keyword>
<feature type="transmembrane region" description="Helical" evidence="7">
    <location>
        <begin position="27"/>
        <end position="48"/>
    </location>
</feature>
<dbReference type="Proteomes" id="UP000198876">
    <property type="component" value="Unassembled WGS sequence"/>
</dbReference>
<evidence type="ECO:0000256" key="3">
    <source>
        <dbReference type="ARBA" id="ARBA00022475"/>
    </source>
</evidence>
<dbReference type="Pfam" id="PF00528">
    <property type="entry name" value="BPD_transp_1"/>
    <property type="match status" value="1"/>
</dbReference>
<evidence type="ECO:0000259" key="8">
    <source>
        <dbReference type="PROSITE" id="PS50928"/>
    </source>
</evidence>
<keyword evidence="4 7" id="KW-0812">Transmembrane</keyword>
<dbReference type="PANTHER" id="PTHR30151">
    <property type="entry name" value="ALKANE SULFONATE ABC TRANSPORTER-RELATED, MEMBRANE SUBUNIT"/>
    <property type="match status" value="1"/>
</dbReference>
<dbReference type="Gene3D" id="1.10.3720.10">
    <property type="entry name" value="MetI-like"/>
    <property type="match status" value="1"/>
</dbReference>
<keyword evidence="10" id="KW-1185">Reference proteome</keyword>
<evidence type="ECO:0000256" key="1">
    <source>
        <dbReference type="ARBA" id="ARBA00004651"/>
    </source>
</evidence>
<proteinExistence type="inferred from homology"/>
<reference evidence="10" key="1">
    <citation type="submission" date="2016-10" db="EMBL/GenBank/DDBJ databases">
        <authorList>
            <person name="Varghese N."/>
            <person name="Submissions S."/>
        </authorList>
    </citation>
    <scope>NUCLEOTIDE SEQUENCE [LARGE SCALE GENOMIC DNA]</scope>
    <source>
        <strain evidence="10">CGMCC 1.7739</strain>
    </source>
</reference>
<dbReference type="InterPro" id="IPR000515">
    <property type="entry name" value="MetI-like"/>
</dbReference>
<dbReference type="InterPro" id="IPR035906">
    <property type="entry name" value="MetI-like_sf"/>
</dbReference>
<keyword evidence="5 7" id="KW-1133">Transmembrane helix</keyword>
<dbReference type="GO" id="GO:0055085">
    <property type="term" value="P:transmembrane transport"/>
    <property type="evidence" value="ECO:0007669"/>
    <property type="project" value="InterPro"/>
</dbReference>
<feature type="transmembrane region" description="Helical" evidence="7">
    <location>
        <begin position="223"/>
        <end position="243"/>
    </location>
</feature>
<evidence type="ECO:0000256" key="2">
    <source>
        <dbReference type="ARBA" id="ARBA00022448"/>
    </source>
</evidence>
<dbReference type="RefSeq" id="WP_092893310.1">
    <property type="nucleotide sequence ID" value="NZ_FOOQ01000004.1"/>
</dbReference>
<evidence type="ECO:0000256" key="7">
    <source>
        <dbReference type="RuleBase" id="RU363032"/>
    </source>
</evidence>
<dbReference type="CDD" id="cd06261">
    <property type="entry name" value="TM_PBP2"/>
    <property type="match status" value="1"/>
</dbReference>
<keyword evidence="6 7" id="KW-0472">Membrane</keyword>